<reference evidence="1" key="1">
    <citation type="journal article" date="2006" name="Nature">
        <title>Deciphering the evolution and metabolism of an anammox bacterium from a community genome.</title>
        <authorList>
            <person name="Strous M."/>
            <person name="Pelletier E."/>
            <person name="Mangenot S."/>
            <person name="Rattei T."/>
            <person name="Lehner A."/>
            <person name="Taylor M.W."/>
            <person name="Horn M."/>
            <person name="Daims H."/>
            <person name="Bartol-Mavel D."/>
            <person name="Wincker P."/>
            <person name="Barbe V."/>
            <person name="Fonknechten N."/>
            <person name="Vallenet D."/>
            <person name="Segurens B."/>
            <person name="Schenowitz-Truong C."/>
            <person name="Medigue C."/>
            <person name="Collingro A."/>
            <person name="Snel B."/>
            <person name="Dutilh B.E."/>
            <person name="OpDenCamp H.J.M."/>
            <person name="vanDerDrift C."/>
            <person name="Cirpus I."/>
            <person name="vanDePas-Schoonen K.T."/>
            <person name="Harhangi H.R."/>
            <person name="vanNiftrik L."/>
            <person name="Schmid M."/>
            <person name="Keltjens J."/>
            <person name="vanDeVossenberg J."/>
            <person name="Kartal B."/>
            <person name="Meier H."/>
            <person name="Frishman D."/>
            <person name="Huynen M.A."/>
            <person name="Mewes H."/>
            <person name="Weissenbach J."/>
            <person name="Jetten M.S.M."/>
            <person name="Wagner M."/>
            <person name="LePaslier D."/>
        </authorList>
    </citation>
    <scope>NUCLEOTIDE SEQUENCE</scope>
</reference>
<dbReference type="EMBL" id="CP049055">
    <property type="protein sequence ID" value="QII10543.1"/>
    <property type="molecule type" value="Genomic_DNA"/>
</dbReference>
<accession>Q1PYE8</accession>
<reference evidence="1" key="2">
    <citation type="submission" date="2006-01" db="EMBL/GenBank/DDBJ databases">
        <authorList>
            <person name="Genoscope"/>
        </authorList>
    </citation>
    <scope>NUCLEOTIDE SEQUENCE</scope>
</reference>
<name>Q1PYE8_KUEST</name>
<gene>
    <name evidence="2" type="ORF">KsCSTR_11630</name>
    <name evidence="1" type="ORF">kustd1357</name>
</gene>
<evidence type="ECO:0000313" key="3">
    <source>
        <dbReference type="Proteomes" id="UP000501926"/>
    </source>
</evidence>
<organism evidence="1">
    <name type="scientific">Kuenenia stuttgartiensis</name>
    <dbReference type="NCBI Taxonomy" id="174633"/>
    <lineage>
        <taxon>Bacteria</taxon>
        <taxon>Pseudomonadati</taxon>
        <taxon>Planctomycetota</taxon>
        <taxon>Candidatus Brocadiia</taxon>
        <taxon>Candidatus Brocadiales</taxon>
        <taxon>Candidatus Brocadiaceae</taxon>
        <taxon>Candidatus Kuenenia</taxon>
    </lineage>
</organism>
<evidence type="ECO:0000313" key="2">
    <source>
        <dbReference type="EMBL" id="QII10543.1"/>
    </source>
</evidence>
<evidence type="ECO:0000313" key="1">
    <source>
        <dbReference type="EMBL" id="CAJ72102.1"/>
    </source>
</evidence>
<sequence length="68" mass="7793">MYFSFVNFFPQIKQKPKHSPSFFRALIIVTIHRKRYTARSQTYTSLCSVQGLVTSCALISGSLINYAE</sequence>
<reference evidence="2 3" key="3">
    <citation type="submission" date="2020-02" db="EMBL/GenBank/DDBJ databases">
        <title>Newly sequenced genome of strain CSTR1 showed variability in Candidatus Kuenenia stuttgartiensis genomes.</title>
        <authorList>
            <person name="Ding C."/>
            <person name="Adrian L."/>
        </authorList>
    </citation>
    <scope>NUCLEOTIDE SEQUENCE [LARGE SCALE GENOMIC DNA]</scope>
    <source>
        <strain evidence="2 3">CSTR1</strain>
    </source>
</reference>
<protein>
    <submittedName>
        <fullName evidence="1">Uncharacterized protein</fullName>
    </submittedName>
</protein>
<dbReference type="EMBL" id="CT573072">
    <property type="protein sequence ID" value="CAJ72102.1"/>
    <property type="molecule type" value="Genomic_DNA"/>
</dbReference>
<dbReference type="AlphaFoldDB" id="Q1PYE8"/>
<dbReference type="Proteomes" id="UP000501926">
    <property type="component" value="Chromosome"/>
</dbReference>
<proteinExistence type="predicted"/>